<dbReference type="PANTHER" id="PTHR24114">
    <property type="entry name" value="LEUCINE RICH REPEAT FAMILY PROTEIN"/>
    <property type="match status" value="1"/>
</dbReference>
<sequence length="1331" mass="141560">MLLAADLKKGRCGESLKTITVTRGVELPIGALSRNEITKLDFSDYDLQVVDAIVLAAAITNNRSLSTLNLQQNNSGGRWASAIADALAVQPDQWFSFNGLPLRNLKCNQELELDLRDLTIGLVEGMVLARWLPLNRSLHLIRMACGFEVPINALRTGMVTKLSLSNTGLQPEHAIVLASALGSLETLILNDNHIGGMPGNDVAEGFEALGAALKENTSLTELKLIRTQMGPRGAIALAAGVMLNGEQRTGSLADHDDQGKVANDGDSFGSIPSDEELDKLDEEVDLSTIKAMAGAFLFNQSPKQSYNCAGVKIGIEGKEVLAATNSNEMKKPTRSLTSLDVRQNYFGGDGARALTNAIAMAGQTGMWVCFNCIPLRDMAGDQLTELDLEHTGIGVTGVHVLANWLALNGSLQTLNLSSNELCGLDSSGNGEYEASGIKALARSLVLNKTVGKLVLDSNQLAGRQCVDQEEHDEGINALAESLSKCVSLTALSLGKNMVGPKCTTAFAMCLSSNMLHIMMDCGINNASQQMDADCFGSDCSDEEYSESSDKGGDFSSIKKLARAFLKPNLDPGLEGSSNGIASEDLMALIDGGVLNGSLQVLILDDNQLAGSSKSSYGENVKGLESLGKALKDNVHLTTLSVRKNGIGLQCVAAFTPQLALNGWLKTLDVGDNPIFGDPAHQLAQVVLNHSTLEVFCSIPVRGKMNQQLAINLQIKAEGSGVPGVLVLSHLLPHCSALDFPTITVTKGVELPIGALRQNILVELDLTNHLMGPVDGLLLGISLMFNKSLTTLILDHNQLGRHKTGIHEEADECEDGLKALGDAVKESMALTSLSLRDNKLGPKCAAAFAAGVMFSKSLRTLDLSDNRLVKMIYVKLIDVQGSDLSPGSTCTYQECECPIIEGVDSDGEIRIQNIRGVKALATALEINTSLNTLILDGNNLDDVDHRLIEGGIKDTYRYHSDDGLAALGGALKANNNLTSLSLRGNKLGAKCAVAFAAGLVFNRSLIRLDIRDNEMEDTFFSYEALLKLAEAVVAHPSLKVFNSIPVQDMKNDTLAYLNLKGKNVGSTGALVLRKLLVSSSTWLCTLVIAAEVNLRMGALRGNDLKELKIVNKGLEAVDAVILGAILSFNSSLNTLILGENQIGNWNPRLGSNNFSIGIRALSDALKDNNNHLTTLDLSKNNMGPGCAAALSAGLAFNGSLNTLDLGGRSRMIIQALPYEHEEGIAALGDALKENKTLTSLSLSLNGLGPKCAAAFAVGLTFNRSLNTLIMTDNLLCSQHASSGFKALAEALVVNTSLKTLDLRGNVLGKDGERLAQEASDKRPTLSICYNAA</sequence>
<gene>
    <name evidence="3" type="ORF">CYMTET_16888</name>
</gene>
<comment type="caution">
    <text evidence="3">The sequence shown here is derived from an EMBL/GenBank/DDBJ whole genome shotgun (WGS) entry which is preliminary data.</text>
</comment>
<dbReference type="Proteomes" id="UP001190700">
    <property type="component" value="Unassembled WGS sequence"/>
</dbReference>
<dbReference type="Gene3D" id="3.80.10.10">
    <property type="entry name" value="Ribonuclease Inhibitor"/>
    <property type="match status" value="9"/>
</dbReference>
<dbReference type="SUPFAM" id="SSF52047">
    <property type="entry name" value="RNI-like"/>
    <property type="match status" value="3"/>
</dbReference>
<protein>
    <recommendedName>
        <fullName evidence="5">Protein nlrc3</fullName>
    </recommendedName>
</protein>
<feature type="region of interest" description="Disordered" evidence="2">
    <location>
        <begin position="252"/>
        <end position="271"/>
    </location>
</feature>
<comment type="subcellular location">
    <subcellularLocation>
        <location evidence="1">Cytoplasm</location>
        <location evidence="1">Cytoskeleton</location>
        <location evidence="1">Cilium axoneme</location>
    </subcellularLocation>
</comment>
<dbReference type="Pfam" id="PF13516">
    <property type="entry name" value="LRR_6"/>
    <property type="match status" value="6"/>
</dbReference>
<organism evidence="3 4">
    <name type="scientific">Cymbomonas tetramitiformis</name>
    <dbReference type="NCBI Taxonomy" id="36881"/>
    <lineage>
        <taxon>Eukaryota</taxon>
        <taxon>Viridiplantae</taxon>
        <taxon>Chlorophyta</taxon>
        <taxon>Pyramimonadophyceae</taxon>
        <taxon>Pyramimonadales</taxon>
        <taxon>Pyramimonadaceae</taxon>
        <taxon>Cymbomonas</taxon>
    </lineage>
</organism>
<dbReference type="GO" id="GO:0005930">
    <property type="term" value="C:axoneme"/>
    <property type="evidence" value="ECO:0007669"/>
    <property type="project" value="UniProtKB-SubCell"/>
</dbReference>
<reference evidence="3 4" key="1">
    <citation type="journal article" date="2015" name="Genome Biol. Evol.">
        <title>Comparative Genomics of a Bacterivorous Green Alga Reveals Evolutionary Causalities and Consequences of Phago-Mixotrophic Mode of Nutrition.</title>
        <authorList>
            <person name="Burns J.A."/>
            <person name="Paasch A."/>
            <person name="Narechania A."/>
            <person name="Kim E."/>
        </authorList>
    </citation>
    <scope>NUCLEOTIDE SEQUENCE [LARGE SCALE GENOMIC DNA]</scope>
    <source>
        <strain evidence="3 4">PLY_AMNH</strain>
    </source>
</reference>
<proteinExistence type="predicted"/>
<accession>A0AAE0GB18</accession>
<evidence type="ECO:0000256" key="1">
    <source>
        <dbReference type="ARBA" id="ARBA00004430"/>
    </source>
</evidence>
<dbReference type="EMBL" id="LGRX02007467">
    <property type="protein sequence ID" value="KAK3274960.1"/>
    <property type="molecule type" value="Genomic_DNA"/>
</dbReference>
<dbReference type="SMART" id="SM00368">
    <property type="entry name" value="LRR_RI"/>
    <property type="match status" value="16"/>
</dbReference>
<dbReference type="InterPro" id="IPR052394">
    <property type="entry name" value="LRR-containing"/>
</dbReference>
<evidence type="ECO:0000313" key="3">
    <source>
        <dbReference type="EMBL" id="KAK3274960.1"/>
    </source>
</evidence>
<dbReference type="PANTHER" id="PTHR24114:SF2">
    <property type="entry name" value="F-BOX DOMAIN-CONTAINING PROTEIN-RELATED"/>
    <property type="match status" value="1"/>
</dbReference>
<evidence type="ECO:0000313" key="4">
    <source>
        <dbReference type="Proteomes" id="UP001190700"/>
    </source>
</evidence>
<name>A0AAE0GB18_9CHLO</name>
<keyword evidence="4" id="KW-1185">Reference proteome</keyword>
<dbReference type="InterPro" id="IPR032675">
    <property type="entry name" value="LRR_dom_sf"/>
</dbReference>
<dbReference type="InterPro" id="IPR001611">
    <property type="entry name" value="Leu-rich_rpt"/>
</dbReference>
<evidence type="ECO:0008006" key="5">
    <source>
        <dbReference type="Google" id="ProtNLM"/>
    </source>
</evidence>
<evidence type="ECO:0000256" key="2">
    <source>
        <dbReference type="SAM" id="MobiDB-lite"/>
    </source>
</evidence>